<dbReference type="PANTHER" id="PTHR37984:SF5">
    <property type="entry name" value="PROTEIN NYNRIN-LIKE"/>
    <property type="match status" value="1"/>
</dbReference>
<evidence type="ECO:0000259" key="4">
    <source>
        <dbReference type="PROSITE" id="PS50994"/>
    </source>
</evidence>
<evidence type="ECO:0000313" key="6">
    <source>
        <dbReference type="Proteomes" id="UP000225706"/>
    </source>
</evidence>
<accession>A0A2B4RIG3</accession>
<evidence type="ECO:0000256" key="2">
    <source>
        <dbReference type="SAM" id="MobiDB-lite"/>
    </source>
</evidence>
<dbReference type="InterPro" id="IPR041588">
    <property type="entry name" value="Integrase_H2C2"/>
</dbReference>
<comment type="caution">
    <text evidence="5">The sequence shown here is derived from an EMBL/GenBank/DDBJ whole genome shotgun (WGS) entry which is preliminary data.</text>
</comment>
<organism evidence="5 6">
    <name type="scientific">Stylophora pistillata</name>
    <name type="common">Smooth cauliflower coral</name>
    <dbReference type="NCBI Taxonomy" id="50429"/>
    <lineage>
        <taxon>Eukaryota</taxon>
        <taxon>Metazoa</taxon>
        <taxon>Cnidaria</taxon>
        <taxon>Anthozoa</taxon>
        <taxon>Hexacorallia</taxon>
        <taxon>Scleractinia</taxon>
        <taxon>Astrocoeniina</taxon>
        <taxon>Pocilloporidae</taxon>
        <taxon>Stylophora</taxon>
    </lineage>
</organism>
<dbReference type="Pfam" id="PF17921">
    <property type="entry name" value="Integrase_H2C2"/>
    <property type="match status" value="1"/>
</dbReference>
<dbReference type="Gene3D" id="3.30.420.10">
    <property type="entry name" value="Ribonuclease H-like superfamily/Ribonuclease H"/>
    <property type="match status" value="1"/>
</dbReference>
<keyword evidence="3" id="KW-1133">Transmembrane helix</keyword>
<dbReference type="InterPro" id="IPR036397">
    <property type="entry name" value="RNaseH_sf"/>
</dbReference>
<dbReference type="InterPro" id="IPR001584">
    <property type="entry name" value="Integrase_cat-core"/>
</dbReference>
<keyword evidence="3" id="KW-0472">Membrane</keyword>
<dbReference type="SUPFAM" id="SSF53098">
    <property type="entry name" value="Ribonuclease H-like"/>
    <property type="match status" value="1"/>
</dbReference>
<dbReference type="FunFam" id="3.30.420.10:FF:000032">
    <property type="entry name" value="Retrovirus-related Pol polyprotein from transposon 297-like Protein"/>
    <property type="match status" value="1"/>
</dbReference>
<evidence type="ECO:0000313" key="5">
    <source>
        <dbReference type="EMBL" id="PFX16158.1"/>
    </source>
</evidence>
<dbReference type="InterPro" id="IPR012337">
    <property type="entry name" value="RNaseH-like_sf"/>
</dbReference>
<feature type="region of interest" description="Disordered" evidence="2">
    <location>
        <begin position="329"/>
        <end position="350"/>
    </location>
</feature>
<feature type="coiled-coil region" evidence="1">
    <location>
        <begin position="248"/>
        <end position="275"/>
    </location>
</feature>
<feature type="transmembrane region" description="Helical" evidence="3">
    <location>
        <begin position="288"/>
        <end position="312"/>
    </location>
</feature>
<keyword evidence="1" id="KW-0175">Coiled coil</keyword>
<dbReference type="EMBL" id="LSMT01000570">
    <property type="protein sequence ID" value="PFX16158.1"/>
    <property type="molecule type" value="Genomic_DNA"/>
</dbReference>
<keyword evidence="3" id="KW-0812">Transmembrane</keyword>
<sequence>MHDHISHTHFGVHKTFNKVKQRYWWKGMYKDVEHWSKSCTECSMRKSPWNIKKAPLLPIPGENAFDRVAVDVLGPFPPSNKGNRYVVIFSDYLTGWCEAFPVPSVEATVISRLLVNKFIARHGAPRVLLSDRGKNFLSKVVADVSKVFHIHKVNTSSYHPQTDGSVERFNSTLCQSLSKYVAKNQKDWDDFIPLVLFAHRTSILEAIGDSPYYVLYGHEPRLPVDVKYLPPVNDDVTASVFEHHKRIVENIELAQNLARENLQRAQQKMKDYYDQNTKEPVFELGQRVWIIIGFFFTPTLFLATKVAISLVYHSPKTIKCIQKPKIEKSLQESTNRASKRHSSHRTYNSLLRTHNSRVKKGLSRKLLHNWLGPYRIVEQSSPVHFHFRTDTNKKVTFAVHANRMKPFIDPSLRPIEPPLVDDPSEPYLDESDIPDDCFESEVLLNKNVSPKPPVSDTTNSSSHSDNQVQPCSDSSEKATTEFFKRNEFLNLVKRKAKWNT</sequence>
<dbReference type="STRING" id="50429.A0A2B4RIG3"/>
<dbReference type="PROSITE" id="PS50994">
    <property type="entry name" value="INTEGRASE"/>
    <property type="match status" value="1"/>
</dbReference>
<dbReference type="Proteomes" id="UP000225706">
    <property type="component" value="Unassembled WGS sequence"/>
</dbReference>
<dbReference type="GO" id="GO:0003676">
    <property type="term" value="F:nucleic acid binding"/>
    <property type="evidence" value="ECO:0007669"/>
    <property type="project" value="InterPro"/>
</dbReference>
<feature type="domain" description="Integrase catalytic" evidence="4">
    <location>
        <begin position="54"/>
        <end position="219"/>
    </location>
</feature>
<proteinExistence type="predicted"/>
<evidence type="ECO:0000256" key="1">
    <source>
        <dbReference type="SAM" id="Coils"/>
    </source>
</evidence>
<dbReference type="PANTHER" id="PTHR37984">
    <property type="entry name" value="PROTEIN CBG26694"/>
    <property type="match status" value="1"/>
</dbReference>
<feature type="region of interest" description="Disordered" evidence="2">
    <location>
        <begin position="447"/>
        <end position="477"/>
    </location>
</feature>
<dbReference type="AlphaFoldDB" id="A0A2B4RIG3"/>
<dbReference type="GO" id="GO:0015074">
    <property type="term" value="P:DNA integration"/>
    <property type="evidence" value="ECO:0007669"/>
    <property type="project" value="InterPro"/>
</dbReference>
<protein>
    <submittedName>
        <fullName evidence="5">Retrovirus-related Pol polyprotein</fullName>
    </submittedName>
</protein>
<evidence type="ECO:0000256" key="3">
    <source>
        <dbReference type="SAM" id="Phobius"/>
    </source>
</evidence>
<gene>
    <name evidence="5" type="primary">POL</name>
    <name evidence="5" type="ORF">AWC38_SpisGene19586</name>
</gene>
<reference evidence="6" key="1">
    <citation type="journal article" date="2017" name="bioRxiv">
        <title>Comparative analysis of the genomes of Stylophora pistillata and Acropora digitifera provides evidence for extensive differences between species of corals.</title>
        <authorList>
            <person name="Voolstra C.R."/>
            <person name="Li Y."/>
            <person name="Liew Y.J."/>
            <person name="Baumgarten S."/>
            <person name="Zoccola D."/>
            <person name="Flot J.-F."/>
            <person name="Tambutte S."/>
            <person name="Allemand D."/>
            <person name="Aranda M."/>
        </authorList>
    </citation>
    <scope>NUCLEOTIDE SEQUENCE [LARGE SCALE GENOMIC DNA]</scope>
</reference>
<dbReference type="InterPro" id="IPR050951">
    <property type="entry name" value="Retrovirus_Pol_polyprotein"/>
</dbReference>
<feature type="compositionally biased region" description="Low complexity" evidence="2">
    <location>
        <begin position="455"/>
        <end position="466"/>
    </location>
</feature>
<keyword evidence="6" id="KW-1185">Reference proteome</keyword>
<name>A0A2B4RIG3_STYPI</name>
<dbReference type="Gene3D" id="1.10.340.70">
    <property type="match status" value="1"/>
</dbReference>